<reference evidence="1" key="1">
    <citation type="submission" date="2020-02" db="EMBL/GenBank/DDBJ databases">
        <authorList>
            <person name="Meier V. D."/>
        </authorList>
    </citation>
    <scope>NUCLEOTIDE SEQUENCE</scope>
    <source>
        <strain evidence="1">AVDCRST_MAG96</strain>
    </source>
</reference>
<proteinExistence type="predicted"/>
<organism evidence="1">
    <name type="scientific">uncultured Segetibacter sp</name>
    <dbReference type="NCBI Taxonomy" id="481133"/>
    <lineage>
        <taxon>Bacteria</taxon>
        <taxon>Pseudomonadati</taxon>
        <taxon>Bacteroidota</taxon>
        <taxon>Chitinophagia</taxon>
        <taxon>Chitinophagales</taxon>
        <taxon>Chitinophagaceae</taxon>
        <taxon>Segetibacter</taxon>
        <taxon>environmental samples</taxon>
    </lineage>
</organism>
<dbReference type="EMBL" id="CADCVN010000897">
    <property type="protein sequence ID" value="CAA9508062.1"/>
    <property type="molecule type" value="Genomic_DNA"/>
</dbReference>
<sequence>MFQLFFASCHNAFRYTEASDGGLSDDKLSFNVVRSIALIFLEKFDKHRKVFQS</sequence>
<evidence type="ECO:0000313" key="1">
    <source>
        <dbReference type="EMBL" id="CAA9508062.1"/>
    </source>
</evidence>
<accession>A0A6J4SY24</accession>
<dbReference type="AlphaFoldDB" id="A0A6J4SY24"/>
<gene>
    <name evidence="1" type="ORF">AVDCRST_MAG96-2319</name>
</gene>
<name>A0A6J4SY24_9BACT</name>
<protein>
    <submittedName>
        <fullName evidence="1">Uncharacterized protein</fullName>
    </submittedName>
</protein>